<dbReference type="KEGG" id="lsn:LSA_12970"/>
<keyword evidence="6" id="KW-1185">Reference proteome</keyword>
<dbReference type="eggNOG" id="COG3697">
    <property type="taxonomic scope" value="Bacteria"/>
</dbReference>
<proteinExistence type="predicted"/>
<dbReference type="GO" id="GO:0051191">
    <property type="term" value="P:prosthetic group biosynthetic process"/>
    <property type="evidence" value="ECO:0007669"/>
    <property type="project" value="InterPro"/>
</dbReference>
<evidence type="ECO:0000313" key="6">
    <source>
        <dbReference type="Proteomes" id="UP000001285"/>
    </source>
</evidence>
<sequence length="186" mass="21283">MRFGWILFEWSIMKTIFNEGKPQSITDVLQNKDHRNALQNRLMETYPNDTIITIKLNIPGPIKNNAALQSLFETGSTKFVPVFQPIKKVALNSDAGPELLLVNTMNAESAKKQAIEFEDQLNYGRLFDIDVLNKQHGHYSRVELGMQTRKCLICNENAKECARSRKHSVAELQNKISEIYAEEIDD</sequence>
<reference evidence="5 6" key="1">
    <citation type="journal article" date="2011" name="Microb. Cell Fact.">
        <title>Genomic analysis reveals Lactobacillus sanfranciscensis as stable element in traditional sourdoughs.</title>
        <authorList>
            <person name="Vogel R.F."/>
            <person name="Pavlovic M."/>
            <person name="Ehrmann M.A."/>
            <person name="Wiezer A."/>
            <person name="Liesegang H."/>
            <person name="Offschanka S."/>
            <person name="Voget S."/>
            <person name="Angelov A."/>
            <person name="Bocker G."/>
            <person name="Liebl W."/>
        </authorList>
    </citation>
    <scope>NUCLEOTIDE SEQUENCE [LARGE SCALE GENOMIC DNA]</scope>
    <source>
        <strain evidence="5 6">TMW 1.1304</strain>
    </source>
</reference>
<evidence type="ECO:0000256" key="3">
    <source>
        <dbReference type="ARBA" id="ARBA00022695"/>
    </source>
</evidence>
<evidence type="ECO:0000256" key="4">
    <source>
        <dbReference type="ARBA" id="ARBA00048574"/>
    </source>
</evidence>
<dbReference type="GO" id="GO:0050519">
    <property type="term" value="F:holo-citrate lyase synthase activity"/>
    <property type="evidence" value="ECO:0007669"/>
    <property type="project" value="UniProtKB-EC"/>
</dbReference>
<dbReference type="HOGENOM" id="CLU_104529_1_0_9"/>
<keyword evidence="2" id="KW-0808">Transferase</keyword>
<dbReference type="NCBIfam" id="TIGR03124">
    <property type="entry name" value="citrate_citX"/>
    <property type="match status" value="1"/>
</dbReference>
<gene>
    <name evidence="5" type="ordered locus">LSA_12970</name>
</gene>
<dbReference type="EMBL" id="CP002461">
    <property type="protein sequence ID" value="AEN99661.1"/>
    <property type="molecule type" value="Genomic_DNA"/>
</dbReference>
<dbReference type="InterPro" id="IPR005551">
    <property type="entry name" value="CitX"/>
</dbReference>
<dbReference type="EC" id="2.7.7.61" evidence="1"/>
<name>G2KVZ0_FRUST</name>
<dbReference type="Proteomes" id="UP000001285">
    <property type="component" value="Chromosome"/>
</dbReference>
<evidence type="ECO:0000313" key="5">
    <source>
        <dbReference type="EMBL" id="AEN99661.1"/>
    </source>
</evidence>
<evidence type="ECO:0000256" key="2">
    <source>
        <dbReference type="ARBA" id="ARBA00022679"/>
    </source>
</evidence>
<dbReference type="Pfam" id="PF03802">
    <property type="entry name" value="CitX"/>
    <property type="match status" value="1"/>
</dbReference>
<keyword evidence="3" id="KW-0548">Nucleotidyltransferase</keyword>
<organism evidence="5 6">
    <name type="scientific">Fructilactobacillus sanfranciscensis (strain TMW 1.1304)</name>
    <name type="common">Lactobacillus sanfranciscensis</name>
    <dbReference type="NCBI Taxonomy" id="714313"/>
    <lineage>
        <taxon>Bacteria</taxon>
        <taxon>Bacillati</taxon>
        <taxon>Bacillota</taxon>
        <taxon>Bacilli</taxon>
        <taxon>Lactobacillales</taxon>
        <taxon>Lactobacillaceae</taxon>
        <taxon>Fructilactobacillus</taxon>
    </lineage>
</organism>
<dbReference type="AlphaFoldDB" id="G2KVZ0"/>
<accession>G2KVZ0</accession>
<dbReference type="STRING" id="714313.LSA_12970"/>
<comment type="catalytic activity">
    <reaction evidence="4">
        <text>apo-[citrate lyase ACP] + 2'-(5''-triphospho-alpha-D-ribosyl)-3'-dephospho-CoA = holo-[citrate lyase ACP] + diphosphate</text>
        <dbReference type="Rhea" id="RHEA:16333"/>
        <dbReference type="Rhea" id="RHEA-COMP:10157"/>
        <dbReference type="Rhea" id="RHEA-COMP:10158"/>
        <dbReference type="ChEBI" id="CHEBI:29999"/>
        <dbReference type="ChEBI" id="CHEBI:33019"/>
        <dbReference type="ChEBI" id="CHEBI:61378"/>
        <dbReference type="ChEBI" id="CHEBI:82683"/>
        <dbReference type="EC" id="2.7.7.61"/>
    </reaction>
</comment>
<evidence type="ECO:0000256" key="1">
    <source>
        <dbReference type="ARBA" id="ARBA00012524"/>
    </source>
</evidence>
<protein>
    <recommendedName>
        <fullName evidence="1">citrate lyase holo-[acyl-carrier protein] synthase</fullName>
        <ecNumber evidence="1">2.7.7.61</ecNumber>
    </recommendedName>
</protein>